<evidence type="ECO:0000313" key="2">
    <source>
        <dbReference type="Proteomes" id="UP000789702"/>
    </source>
</evidence>
<proteinExistence type="predicted"/>
<dbReference type="EMBL" id="CAJVPU010000274">
    <property type="protein sequence ID" value="CAG8445540.1"/>
    <property type="molecule type" value="Genomic_DNA"/>
</dbReference>
<evidence type="ECO:0000313" key="1">
    <source>
        <dbReference type="EMBL" id="CAG8445540.1"/>
    </source>
</evidence>
<comment type="caution">
    <text evidence="1">The sequence shown here is derived from an EMBL/GenBank/DDBJ whole genome shotgun (WGS) entry which is preliminary data.</text>
</comment>
<name>A0ACA9K0P2_9GLOM</name>
<organism evidence="1 2">
    <name type="scientific">Dentiscutata heterogama</name>
    <dbReference type="NCBI Taxonomy" id="1316150"/>
    <lineage>
        <taxon>Eukaryota</taxon>
        <taxon>Fungi</taxon>
        <taxon>Fungi incertae sedis</taxon>
        <taxon>Mucoromycota</taxon>
        <taxon>Glomeromycotina</taxon>
        <taxon>Glomeromycetes</taxon>
        <taxon>Diversisporales</taxon>
        <taxon>Gigasporaceae</taxon>
        <taxon>Dentiscutata</taxon>
    </lineage>
</organism>
<reference evidence="1" key="1">
    <citation type="submission" date="2021-06" db="EMBL/GenBank/DDBJ databases">
        <authorList>
            <person name="Kallberg Y."/>
            <person name="Tangrot J."/>
            <person name="Rosling A."/>
        </authorList>
    </citation>
    <scope>NUCLEOTIDE SEQUENCE</scope>
    <source>
        <strain evidence="1">IL203A</strain>
    </source>
</reference>
<keyword evidence="2" id="KW-1185">Reference proteome</keyword>
<accession>A0ACA9K0P2</accession>
<sequence length="74" mass="8542">YVSSYLSDKFDTSTNEVMETFNIYLIKFSNSSLIETTNNKDIELDNSEANEAINLRVLVLDDKQDLKIRICCEI</sequence>
<dbReference type="Proteomes" id="UP000789702">
    <property type="component" value="Unassembled WGS sequence"/>
</dbReference>
<gene>
    <name evidence="1" type="ORF">DHETER_LOCUS538</name>
</gene>
<feature type="non-terminal residue" evidence="1">
    <location>
        <position position="1"/>
    </location>
</feature>
<protein>
    <submittedName>
        <fullName evidence="1">14402_t:CDS:1</fullName>
    </submittedName>
</protein>